<dbReference type="Proteomes" id="UP000470082">
    <property type="component" value="Unassembled WGS sequence"/>
</dbReference>
<reference evidence="10 11" key="1">
    <citation type="submission" date="2019-08" db="EMBL/GenBank/DDBJ databases">
        <title>In-depth cultivation of the pig gut microbiome towards novel bacterial diversity and tailored functional studies.</title>
        <authorList>
            <person name="Wylensek D."/>
            <person name="Hitch T.C.A."/>
            <person name="Clavel T."/>
        </authorList>
    </citation>
    <scope>NUCLEOTIDE SEQUENCE [LARGE SCALE GENOMIC DNA]</scope>
    <source>
        <strain evidence="10 11">LKV-178-WT-2G</strain>
    </source>
</reference>
<dbReference type="GO" id="GO:0004401">
    <property type="term" value="F:histidinol-phosphatase activity"/>
    <property type="evidence" value="ECO:0007669"/>
    <property type="project" value="UniProtKB-UniRule"/>
</dbReference>
<sequence>MSRVNFHTHTSRCKHAYGKDEEYVISAIENQYKILGFSDHSCWKYNTGFVSGMRMRLNEFDGYKNSILSLKEKYKDYIEIRFGMEAEYFPKYMEWMLDFCIKEDIDYLILGNHYNKSDELGCYYGHCSYNRINDYFEDCIKGMETGMYAYLAHPELILRSHRWDENIEIGFHRICQKAKELDIPLEYNVLGLQMNMRMNKEMYPHKKFWKIASFYHNKAIIGMDAHQPRDLDAELYDLAFYHLSKYDVEIVKDIPKIDYQKIKKNFNKK</sequence>
<dbReference type="GO" id="GO:0000105">
    <property type="term" value="P:L-histidine biosynthetic process"/>
    <property type="evidence" value="ECO:0007669"/>
    <property type="project" value="UniProtKB-UniRule"/>
</dbReference>
<name>A0A7X2N4G6_9FIRM</name>
<evidence type="ECO:0000259" key="9">
    <source>
        <dbReference type="Pfam" id="PF02811"/>
    </source>
</evidence>
<comment type="catalytic activity">
    <reaction evidence="7 8">
        <text>L-histidinol phosphate + H2O = L-histidinol + phosphate</text>
        <dbReference type="Rhea" id="RHEA:14465"/>
        <dbReference type="ChEBI" id="CHEBI:15377"/>
        <dbReference type="ChEBI" id="CHEBI:43474"/>
        <dbReference type="ChEBI" id="CHEBI:57699"/>
        <dbReference type="ChEBI" id="CHEBI:57980"/>
        <dbReference type="EC" id="3.1.3.15"/>
    </reaction>
</comment>
<comment type="pathway">
    <text evidence="1 8">Amino-acid biosynthesis; L-histidine biosynthesis; L-histidine from 5-phospho-alpha-D-ribose 1-diphosphate: step 8/9.</text>
</comment>
<dbReference type="InterPro" id="IPR004013">
    <property type="entry name" value="PHP_dom"/>
</dbReference>
<dbReference type="RefSeq" id="WP_154461340.1">
    <property type="nucleotide sequence ID" value="NZ_JAXEST010000043.1"/>
</dbReference>
<dbReference type="PANTHER" id="PTHR21039">
    <property type="entry name" value="HISTIDINOL PHOSPHATASE-RELATED"/>
    <property type="match status" value="1"/>
</dbReference>
<feature type="domain" description="PHP" evidence="9">
    <location>
        <begin position="6"/>
        <end position="169"/>
    </location>
</feature>
<evidence type="ECO:0000313" key="11">
    <source>
        <dbReference type="Proteomes" id="UP000470082"/>
    </source>
</evidence>
<dbReference type="InterPro" id="IPR016195">
    <property type="entry name" value="Pol/histidinol_Pase-like"/>
</dbReference>
<evidence type="ECO:0000256" key="6">
    <source>
        <dbReference type="ARBA" id="ARBA00023102"/>
    </source>
</evidence>
<protein>
    <recommendedName>
        <fullName evidence="3 8">Histidinol-phosphatase</fullName>
        <shortName evidence="8">HolPase</shortName>
        <ecNumber evidence="3 8">3.1.3.15</ecNumber>
    </recommendedName>
</protein>
<dbReference type="Gene3D" id="3.20.20.140">
    <property type="entry name" value="Metal-dependent hydrolases"/>
    <property type="match status" value="1"/>
</dbReference>
<evidence type="ECO:0000256" key="5">
    <source>
        <dbReference type="ARBA" id="ARBA00022801"/>
    </source>
</evidence>
<dbReference type="GO" id="GO:0005737">
    <property type="term" value="C:cytoplasm"/>
    <property type="evidence" value="ECO:0007669"/>
    <property type="project" value="TreeGrafter"/>
</dbReference>
<evidence type="ECO:0000256" key="7">
    <source>
        <dbReference type="ARBA" id="ARBA00049158"/>
    </source>
</evidence>
<organism evidence="10 11">
    <name type="scientific">Floccifex porci</name>
    <dbReference type="NCBI Taxonomy" id="2606629"/>
    <lineage>
        <taxon>Bacteria</taxon>
        <taxon>Bacillati</taxon>
        <taxon>Bacillota</taxon>
        <taxon>Erysipelotrichia</taxon>
        <taxon>Erysipelotrichales</taxon>
        <taxon>Erysipelotrichaceae</taxon>
        <taxon>Floccifex</taxon>
    </lineage>
</organism>
<dbReference type="AlphaFoldDB" id="A0A7X2N4G6"/>
<evidence type="ECO:0000256" key="8">
    <source>
        <dbReference type="RuleBase" id="RU366003"/>
    </source>
</evidence>
<evidence type="ECO:0000256" key="1">
    <source>
        <dbReference type="ARBA" id="ARBA00004970"/>
    </source>
</evidence>
<evidence type="ECO:0000256" key="2">
    <source>
        <dbReference type="ARBA" id="ARBA00009152"/>
    </source>
</evidence>
<dbReference type="PANTHER" id="PTHR21039:SF0">
    <property type="entry name" value="HISTIDINOL-PHOSPHATASE"/>
    <property type="match status" value="1"/>
</dbReference>
<evidence type="ECO:0000256" key="4">
    <source>
        <dbReference type="ARBA" id="ARBA00022605"/>
    </source>
</evidence>
<comment type="caution">
    <text evidence="10">The sequence shown here is derived from an EMBL/GenBank/DDBJ whole genome shotgun (WGS) entry which is preliminary data.</text>
</comment>
<dbReference type="InterPro" id="IPR010140">
    <property type="entry name" value="Histidinol_P_phosphatase_HisJ"/>
</dbReference>
<proteinExistence type="inferred from homology"/>
<keyword evidence="4 8" id="KW-0028">Amino-acid biosynthesis</keyword>
<dbReference type="UniPathway" id="UPA00031">
    <property type="reaction ID" value="UER00013"/>
</dbReference>
<dbReference type="Pfam" id="PF02811">
    <property type="entry name" value="PHP"/>
    <property type="match status" value="1"/>
</dbReference>
<gene>
    <name evidence="10" type="ORF">FYJ50_09310</name>
</gene>
<comment type="similarity">
    <text evidence="2 8">Belongs to the PHP hydrolase family. HisK subfamily.</text>
</comment>
<keyword evidence="11" id="KW-1185">Reference proteome</keyword>
<accession>A0A7X2N4G6</accession>
<dbReference type="EMBL" id="VUMM01000026">
    <property type="protein sequence ID" value="MSS02280.1"/>
    <property type="molecule type" value="Genomic_DNA"/>
</dbReference>
<dbReference type="EC" id="3.1.3.15" evidence="3 8"/>
<keyword evidence="5 8" id="KW-0378">Hydrolase</keyword>
<keyword evidence="6 8" id="KW-0368">Histidine biosynthesis</keyword>
<dbReference type="SUPFAM" id="SSF89550">
    <property type="entry name" value="PHP domain-like"/>
    <property type="match status" value="1"/>
</dbReference>
<dbReference type="CDD" id="cd12110">
    <property type="entry name" value="PHP_HisPPase_Hisj_like"/>
    <property type="match status" value="1"/>
</dbReference>
<evidence type="ECO:0000256" key="3">
    <source>
        <dbReference type="ARBA" id="ARBA00013085"/>
    </source>
</evidence>
<evidence type="ECO:0000313" key="10">
    <source>
        <dbReference type="EMBL" id="MSS02280.1"/>
    </source>
</evidence>